<sequence length="52" mass="6111">MMNPHDPFTRTFWTFWFFKSGNTTYGVSFTNHGIQFKIENRSSTDKPSDSES</sequence>
<dbReference type="AlphaFoldDB" id="A0A5C6E8B6"/>
<organism evidence="1 2">
    <name type="scientific">Rubripirellula tenax</name>
    <dbReference type="NCBI Taxonomy" id="2528015"/>
    <lineage>
        <taxon>Bacteria</taxon>
        <taxon>Pseudomonadati</taxon>
        <taxon>Planctomycetota</taxon>
        <taxon>Planctomycetia</taxon>
        <taxon>Pirellulales</taxon>
        <taxon>Pirellulaceae</taxon>
        <taxon>Rubripirellula</taxon>
    </lineage>
</organism>
<keyword evidence="2" id="KW-1185">Reference proteome</keyword>
<evidence type="ECO:0000313" key="2">
    <source>
        <dbReference type="Proteomes" id="UP000318288"/>
    </source>
</evidence>
<protein>
    <submittedName>
        <fullName evidence="1">Uncharacterized protein</fullName>
    </submittedName>
</protein>
<proteinExistence type="predicted"/>
<dbReference type="EMBL" id="SJPW01000009">
    <property type="protein sequence ID" value="TWU44755.1"/>
    <property type="molecule type" value="Genomic_DNA"/>
</dbReference>
<name>A0A5C6E8B6_9BACT</name>
<accession>A0A5C6E8B6</accession>
<dbReference type="Proteomes" id="UP000318288">
    <property type="component" value="Unassembled WGS sequence"/>
</dbReference>
<gene>
    <name evidence="1" type="ORF">Poly51_58210</name>
</gene>
<reference evidence="1 2" key="1">
    <citation type="submission" date="2019-02" db="EMBL/GenBank/DDBJ databases">
        <title>Deep-cultivation of Planctomycetes and their phenomic and genomic characterization uncovers novel biology.</title>
        <authorList>
            <person name="Wiegand S."/>
            <person name="Jogler M."/>
            <person name="Boedeker C."/>
            <person name="Pinto D."/>
            <person name="Vollmers J."/>
            <person name="Rivas-Marin E."/>
            <person name="Kohn T."/>
            <person name="Peeters S.H."/>
            <person name="Heuer A."/>
            <person name="Rast P."/>
            <person name="Oberbeckmann S."/>
            <person name="Bunk B."/>
            <person name="Jeske O."/>
            <person name="Meyerdierks A."/>
            <person name="Storesund J.E."/>
            <person name="Kallscheuer N."/>
            <person name="Luecker S."/>
            <person name="Lage O.M."/>
            <person name="Pohl T."/>
            <person name="Merkel B.J."/>
            <person name="Hornburger P."/>
            <person name="Mueller R.-W."/>
            <person name="Bruemmer F."/>
            <person name="Labrenz M."/>
            <person name="Spormann A.M."/>
            <person name="Op Den Camp H."/>
            <person name="Overmann J."/>
            <person name="Amann R."/>
            <person name="Jetten M.S.M."/>
            <person name="Mascher T."/>
            <person name="Medema M.H."/>
            <person name="Devos D.P."/>
            <person name="Kaster A.-K."/>
            <person name="Ovreas L."/>
            <person name="Rohde M."/>
            <person name="Galperin M.Y."/>
            <person name="Jogler C."/>
        </authorList>
    </citation>
    <scope>NUCLEOTIDE SEQUENCE [LARGE SCALE GENOMIC DNA]</scope>
    <source>
        <strain evidence="1 2">Poly51</strain>
    </source>
</reference>
<comment type="caution">
    <text evidence="1">The sequence shown here is derived from an EMBL/GenBank/DDBJ whole genome shotgun (WGS) entry which is preliminary data.</text>
</comment>
<evidence type="ECO:0000313" key="1">
    <source>
        <dbReference type="EMBL" id="TWU44755.1"/>
    </source>
</evidence>